<dbReference type="InterPro" id="IPR050953">
    <property type="entry name" value="N4_N6_ade-DNA_methylase"/>
</dbReference>
<protein>
    <recommendedName>
        <fullName evidence="1">site-specific DNA-methyltransferase (adenine-specific)</fullName>
        <ecNumber evidence="1">2.1.1.72</ecNumber>
    </recommendedName>
</protein>
<evidence type="ECO:0000259" key="6">
    <source>
        <dbReference type="Pfam" id="PF07669"/>
    </source>
</evidence>
<dbReference type="GO" id="GO:0006304">
    <property type="term" value="P:DNA modification"/>
    <property type="evidence" value="ECO:0007669"/>
    <property type="project" value="InterPro"/>
</dbReference>
<dbReference type="InterPro" id="IPR029063">
    <property type="entry name" value="SAM-dependent_MTases_sf"/>
</dbReference>
<dbReference type="Pfam" id="PF18135">
    <property type="entry name" value="Type_ISP_C"/>
    <property type="match status" value="1"/>
</dbReference>
<keyword evidence="9" id="KW-1185">Reference proteome</keyword>
<name>A0A543F192_9MICO</name>
<evidence type="ECO:0000313" key="9">
    <source>
        <dbReference type="Proteomes" id="UP000320235"/>
    </source>
</evidence>
<dbReference type="Gene3D" id="3.40.50.150">
    <property type="entry name" value="Vaccinia Virus protein VP39"/>
    <property type="match status" value="1"/>
</dbReference>
<keyword evidence="2" id="KW-0489">Methyltransferase</keyword>
<dbReference type="EC" id="2.1.1.72" evidence="1"/>
<organism evidence="8 9">
    <name type="scientific">Microbacterium kyungheense</name>
    <dbReference type="NCBI Taxonomy" id="1263636"/>
    <lineage>
        <taxon>Bacteria</taxon>
        <taxon>Bacillati</taxon>
        <taxon>Actinomycetota</taxon>
        <taxon>Actinomycetes</taxon>
        <taxon>Micrococcales</taxon>
        <taxon>Microbacteriaceae</taxon>
        <taxon>Microbacterium</taxon>
    </lineage>
</organism>
<comment type="caution">
    <text evidence="8">The sequence shown here is derived from an EMBL/GenBank/DDBJ whole genome shotgun (WGS) entry which is preliminary data.</text>
</comment>
<dbReference type="Proteomes" id="UP000320235">
    <property type="component" value="Unassembled WGS sequence"/>
</dbReference>
<dbReference type="SUPFAM" id="SSF53335">
    <property type="entry name" value="S-adenosyl-L-methionine-dependent methyltransferases"/>
    <property type="match status" value="1"/>
</dbReference>
<feature type="domain" description="Type ISP restriction-modification enzyme LLaBIII C-terminal specificity" evidence="7">
    <location>
        <begin position="742"/>
        <end position="1074"/>
    </location>
</feature>
<dbReference type="InterPro" id="IPR002052">
    <property type="entry name" value="DNA_methylase_N6_adenine_CS"/>
</dbReference>
<evidence type="ECO:0000256" key="1">
    <source>
        <dbReference type="ARBA" id="ARBA00011900"/>
    </source>
</evidence>
<dbReference type="InterPro" id="IPR041635">
    <property type="entry name" value="Type_ISP_LLaBIII_C"/>
</dbReference>
<keyword evidence="4" id="KW-0949">S-adenosyl-L-methionine</keyword>
<dbReference type="InterPro" id="IPR011639">
    <property type="entry name" value="MethylTrfase_TaqI-like_dom"/>
</dbReference>
<dbReference type="PROSITE" id="PS00092">
    <property type="entry name" value="N6_MTASE"/>
    <property type="match status" value="1"/>
</dbReference>
<reference evidence="8 9" key="1">
    <citation type="submission" date="2019-06" db="EMBL/GenBank/DDBJ databases">
        <title>Sequencing the genomes of 1000 actinobacteria strains.</title>
        <authorList>
            <person name="Klenk H.-P."/>
        </authorList>
    </citation>
    <scope>NUCLEOTIDE SEQUENCE [LARGE SCALE GENOMIC DNA]</scope>
    <source>
        <strain evidence="8 9">DSM 105492</strain>
    </source>
</reference>
<dbReference type="AlphaFoldDB" id="A0A543F192"/>
<gene>
    <name evidence="8" type="ORF">FB391_1572</name>
</gene>
<dbReference type="EMBL" id="VFPE01000002">
    <property type="protein sequence ID" value="TQM27550.1"/>
    <property type="molecule type" value="Genomic_DNA"/>
</dbReference>
<accession>A0A543F192</accession>
<feature type="domain" description="Type II methyltransferase M.TaqI-like" evidence="6">
    <location>
        <begin position="521"/>
        <end position="646"/>
    </location>
</feature>
<dbReference type="GO" id="GO:0009007">
    <property type="term" value="F:site-specific DNA-methyltransferase (adenine-specific) activity"/>
    <property type="evidence" value="ECO:0007669"/>
    <property type="project" value="UniProtKB-EC"/>
</dbReference>
<evidence type="ECO:0000313" key="8">
    <source>
        <dbReference type="EMBL" id="TQM27550.1"/>
    </source>
</evidence>
<sequence>MTMADDQLKRLIRHAPASFENLLDLLHVGLDWPIPPGELREEDLLDWQPEELQLDPEQVAKLTGIYQIPRLTTKQTFGAFYLQFEGGQLPIGAVRRLLNKLVSSKRAKGSGKHPTWDLNDLLFFCLSGGEQSVIHVVSFQESGTKRVLRVMSWTAHATGSRFDLLARRALHELAWVDESGPRVVGDSGDALAVVGYREGIRGARALSKRMADVAQDVRDEVRALLMVEMESGPMRSLFVDIRDRLLGDLTPDRFADVYAQTMVYGLLTARIVHPEHFQATRSLAVMQFDNPFLDAIYSRFRDDTDGVIDVDELGLGELAAVLAATNIDEILADFGSEDRREDPVVYFYEQFLAQYDPRQRIDAGAFYTPVPVVKFMTRAVDHLLKSRFGLPLGTADDSDWATVCEHLGIDVPDGVDAGSPFVAMADPATGTGTFLMEWIRSARESFLAHRAADQWPDWFAWHVGPMMHAFEIMLAPYAIANLKVAIESKAEGVKEPEATILLTDTLQHPAAQASWDFEEDPISLEAARANGLKLSKRFTVVIGNPPYNREQGTSEGDQRHGGIVRFGVPGVAPLIEALTKPMSDAGQGVHIKNLYNDYVYFWRWATWRATEHIGHGPGIVAMITPLSYLSGKSMSGLRAHLRTVFDDFYVIDLGGEGRGANAEENVFDIRTPVAIGIGVRRTARSRTCDVRYVRVRGTRSEKLDWLEREFADVEFEEIPGAGLDSFAPAAGGDYGSWPRLDELMPWSHSGSQVKRSWPINADPEVLQKRWDSMLASADRAAAFKVSRDRTLASTPLGLTTRDRLAALSTLQLGASHEPVVRYGYRSFDRQFLLADARLADYPRPELWAVRGEDQIYLTTLTSTSFGRGPVMSATPYVPDLHHFNNRGAKDVFPMWRDAAATDANLGAGLLNALRVVLGENVDPHRVFQYLYGIGGTAAFSDRFSSELAVAAGPVHIPLTKDRVVFDEVAALGEELLAWHTWGERYMDGAMPSGPASEVVPVTGRPDSFSYDSATMSLTVGNGRIAPVSPEVWNFEVSGFNPLQKWLGYRKAQRAGRTSSPLDMITYDEWAFTDELLLVINVLQHTIDLTPRAAALLDRVVSGGLFTAGELS</sequence>
<evidence type="ECO:0000256" key="5">
    <source>
        <dbReference type="ARBA" id="ARBA00047942"/>
    </source>
</evidence>
<dbReference type="PANTHER" id="PTHR33841:SF1">
    <property type="entry name" value="DNA METHYLTRANSFERASE A"/>
    <property type="match status" value="1"/>
</dbReference>
<dbReference type="Pfam" id="PF07669">
    <property type="entry name" value="Eco57I"/>
    <property type="match status" value="1"/>
</dbReference>
<dbReference type="PANTHER" id="PTHR33841">
    <property type="entry name" value="DNA METHYLTRANSFERASE YEEA-RELATED"/>
    <property type="match status" value="1"/>
</dbReference>
<comment type="catalytic activity">
    <reaction evidence="5">
        <text>a 2'-deoxyadenosine in DNA + S-adenosyl-L-methionine = an N(6)-methyl-2'-deoxyadenosine in DNA + S-adenosyl-L-homocysteine + H(+)</text>
        <dbReference type="Rhea" id="RHEA:15197"/>
        <dbReference type="Rhea" id="RHEA-COMP:12418"/>
        <dbReference type="Rhea" id="RHEA-COMP:12419"/>
        <dbReference type="ChEBI" id="CHEBI:15378"/>
        <dbReference type="ChEBI" id="CHEBI:57856"/>
        <dbReference type="ChEBI" id="CHEBI:59789"/>
        <dbReference type="ChEBI" id="CHEBI:90615"/>
        <dbReference type="ChEBI" id="CHEBI:90616"/>
        <dbReference type="EC" id="2.1.1.72"/>
    </reaction>
</comment>
<dbReference type="GO" id="GO:0003676">
    <property type="term" value="F:nucleic acid binding"/>
    <property type="evidence" value="ECO:0007669"/>
    <property type="project" value="InterPro"/>
</dbReference>
<evidence type="ECO:0000256" key="3">
    <source>
        <dbReference type="ARBA" id="ARBA00022679"/>
    </source>
</evidence>
<evidence type="ECO:0000256" key="4">
    <source>
        <dbReference type="ARBA" id="ARBA00022691"/>
    </source>
</evidence>
<dbReference type="GO" id="GO:0032259">
    <property type="term" value="P:methylation"/>
    <property type="evidence" value="ECO:0007669"/>
    <property type="project" value="UniProtKB-KW"/>
</dbReference>
<dbReference type="PRINTS" id="PR00507">
    <property type="entry name" value="N12N6MTFRASE"/>
</dbReference>
<evidence type="ECO:0000259" key="7">
    <source>
        <dbReference type="Pfam" id="PF18135"/>
    </source>
</evidence>
<proteinExistence type="predicted"/>
<evidence type="ECO:0000256" key="2">
    <source>
        <dbReference type="ARBA" id="ARBA00022603"/>
    </source>
</evidence>
<keyword evidence="3" id="KW-0808">Transferase</keyword>